<feature type="signal peptide" evidence="5">
    <location>
        <begin position="1"/>
        <end position="22"/>
    </location>
</feature>
<feature type="region of interest" description="Disordered" evidence="4">
    <location>
        <begin position="1981"/>
        <end position="2001"/>
    </location>
</feature>
<dbReference type="InterPro" id="IPR015915">
    <property type="entry name" value="Kelch-typ_b-propeller"/>
</dbReference>
<feature type="compositionally biased region" description="Basic and acidic residues" evidence="4">
    <location>
        <begin position="399"/>
        <end position="411"/>
    </location>
</feature>
<dbReference type="Gene3D" id="3.30.200.20">
    <property type="entry name" value="Phosphorylase Kinase, domain 1"/>
    <property type="match status" value="2"/>
</dbReference>
<dbReference type="InterPro" id="IPR001245">
    <property type="entry name" value="Ser-Thr/Tyr_kinase_cat_dom"/>
</dbReference>
<dbReference type="InterPro" id="IPR051681">
    <property type="entry name" value="Ser/Thr_Kinases-Pseudokinases"/>
</dbReference>
<dbReference type="PROSITE" id="PS00109">
    <property type="entry name" value="PROTEIN_KINASE_TYR"/>
    <property type="match status" value="2"/>
</dbReference>
<feature type="domain" description="Protein kinase" evidence="6">
    <location>
        <begin position="1826"/>
        <end position="2067"/>
    </location>
</feature>
<dbReference type="Pfam" id="PF24681">
    <property type="entry name" value="Kelch_KLHDC2_KLHL20_DRC7"/>
    <property type="match status" value="3"/>
</dbReference>
<dbReference type="GO" id="GO:0005524">
    <property type="term" value="F:ATP binding"/>
    <property type="evidence" value="ECO:0007669"/>
    <property type="project" value="UniProtKB-UniRule"/>
</dbReference>
<dbReference type="Gene3D" id="1.10.510.10">
    <property type="entry name" value="Transferase(Phosphotransferase) domain 1"/>
    <property type="match status" value="2"/>
</dbReference>
<dbReference type="SMART" id="SM00462">
    <property type="entry name" value="PTB"/>
    <property type="match status" value="1"/>
</dbReference>
<protein>
    <recommendedName>
        <fullName evidence="6">Protein kinase domain-containing protein</fullName>
    </recommendedName>
</protein>
<feature type="compositionally biased region" description="Basic and acidic residues" evidence="4">
    <location>
        <begin position="1205"/>
        <end position="1215"/>
    </location>
</feature>
<feature type="region of interest" description="Disordered" evidence="4">
    <location>
        <begin position="1096"/>
        <end position="1218"/>
    </location>
</feature>
<feature type="chain" id="PRO_5012101060" description="Protein kinase domain-containing protein" evidence="5">
    <location>
        <begin position="23"/>
        <end position="2068"/>
    </location>
</feature>
<dbReference type="Pfam" id="PF07714">
    <property type="entry name" value="PK_Tyr_Ser-Thr"/>
    <property type="match status" value="1"/>
</dbReference>
<dbReference type="GO" id="GO:0097527">
    <property type="term" value="P:necroptotic signaling pathway"/>
    <property type="evidence" value="ECO:0007669"/>
    <property type="project" value="TreeGrafter"/>
</dbReference>
<evidence type="ECO:0000256" key="4">
    <source>
        <dbReference type="SAM" id="MobiDB-lite"/>
    </source>
</evidence>
<feature type="compositionally biased region" description="Basic and acidic residues" evidence="4">
    <location>
        <begin position="1795"/>
        <end position="1809"/>
    </location>
</feature>
<dbReference type="SUPFAM" id="SSF117281">
    <property type="entry name" value="Kelch motif"/>
    <property type="match status" value="2"/>
</dbReference>
<dbReference type="PANTHER" id="PTHR44329">
    <property type="entry name" value="SERINE/THREONINE-PROTEIN KINASE TNNI3K-RELATED"/>
    <property type="match status" value="1"/>
</dbReference>
<dbReference type="InterPro" id="IPR011043">
    <property type="entry name" value="Gal_Oxase/kelch_b-propeller"/>
</dbReference>
<evidence type="ECO:0000256" key="1">
    <source>
        <dbReference type="ARBA" id="ARBA00022741"/>
    </source>
</evidence>
<name>A0A1X7U7P9_AMPQE</name>
<dbReference type="InterPro" id="IPR008266">
    <property type="entry name" value="Tyr_kinase_AS"/>
</dbReference>
<dbReference type="Pfam" id="PF00069">
    <property type="entry name" value="Pkinase"/>
    <property type="match status" value="2"/>
</dbReference>
<reference evidence="7" key="1">
    <citation type="submission" date="2017-05" db="UniProtKB">
        <authorList>
            <consortium name="EnsemblMetazoa"/>
        </authorList>
    </citation>
    <scope>IDENTIFICATION</scope>
</reference>
<sequence length="2068" mass="232803">MYCICVLVFITLSAWLSNPGGSVQWPKKRRSHSSVLINTGSGPHLLVVGGYNRTSDIWIFDINNKSWEKLFNLSDIVIERYSHSLSVWSVTPTTNWIIVFGGSTSYTDPAVIELRATTEGNPMILTELMPTSLRKELEIGGVAYPAILSISLDVACALNYLHLFKPHPILHRDVSSANVLLQPMIGVWRAKVSDYGSANLQHSIIRSVNPGGPLYAAPEAANPKEHSPSMDVFSYGVLLLEMITRRIPLPEERVGLIDDYQPVERSGHSTVRYVGSENVNRRRGDAEAARYCLPTLRTASKNMRAHKPKAVLGLNLKGVSLYDERSKSITRVPVDKVTYVTLDPEDQCYFGVIIQTKESHTGFRLYCFKAERPIAVTFVNSSRELFDLIMKLRQAKKKMKEEREEADKAPQDPDTSNLPAENAPPPSYTSVSKAPDRPPPPMPKQAPAMPPRPQEADIFSFGNEPPPPTFDDVYDVSSGALTSLYGNQPQAPPTFAPPPQPNPFGMAGQPPPPNYPPPPVQEPSITMDLMDAIRNPQQSTTTAYLIGMGMRMPGLGMGPPAGLPADLLLDSNFSQPLLPTNTGGAGPPGGGQPPQGAGGKIDAFSDLVSIARDKTTSKPEPAPPTIFQSPPTNTETSPPLPYRPPDLDFTDAPPTTSGPAPSGFDNTFGALPPAPGTGGKASPPNKMAAKAPDYQPGKRREHSTVRVGDYLYMWGGGQPDLPAVHNNEKKKSMCSVMEVCHLRTGRWEQKPTTGNPPLGVNGYAAAAIGREIFYFGGYCNHGDCYHNSLYSFNVDTFNWKELSPTTSHHGPMMKWLCDVIAIKVNGEDYLVVIGGYGSSSNNTPKQPGSQYSGKGLVFSNQRCNEIHFYKLSTGQWISPTVTGDRPPPINEFTLTSINNSSAILFGGDTANGYSNNVYILNFTDTSVNCSKLSNPGGSVQWPKGRNAHSSVLINTSSGPHLLVVGGTTGDIWIFDINNKSWKELVNLPVSVTDRCFHSLALWSVTLTTNWIIVFGGSMSYKDTAVIELRYTSNNDWSTSIIPLDQYQEKLQERRREWEASQPVQPEDRREIDRLTRVLQERERELEEERREKEQVRNRLQQQLQGRERQLQQAQQQGQEREREIQQARERERQAREQVQDLQRQLQQSQRQFQDKERQLQQAEQQLQSRERESQEREQQLQRQVEGGQQREQDLQRQLQQAQQQLRERDREERESSWVVSRNDIRMTERILGRGGWGEVRVARFHGLEVAAKVLHETIISEYNVSLFSREMNIASKIRHPNLLQFIGATTEGNPMILTELMPTSLRKELESGGVAYPAILSISLDTINQRRGGNTPLYGTGRWEQKPTTGNPPLGVNGYAASAIGREIFYFGGWCRHDDCYHNSLYSFNVDTFNWKELSPTTSHHGPMMKYHCDMIAIKVNGEDYLIVIGGYGPSFNNTPKQPGAQYSGSKTNEINFYKLSTGQWISPTVTGDRPPPIHNFTLTSINNSSAILFGGNTANGDSSNVYILNFIDTSVNCSKLSNPRGSVQWPKERRGHSSVLINTSSGPHLLVVGGSGTYDIWIFDINKKSWKELVDLPDNVTKRWFHSLSVWSVTPTTNWIIVFGGSSSYKDTAVIELILEGTKVSGLFVKKYINDWSTSIIPLDQYQEKLQERRREWEASQPVQPEDRREIDRLTRVLQERERELQEGRREKEQVRNRLQQQLQGRERQLQQAQQQGQEREREIQQAREQVQDFQRQLQQSQRQFQEKERQLQQAQQQLQSRERESQERERQLQRQVEGGQQREQDLQRQLQESQERERGLEQQLRERDRQDRESSWVVSRNDIRMTERILGRGGWGEVRVAHFHGLEVAAKVLHETIISEYNVSLFSREMNIASKIRHPNLLQFIGATTEGNPMILTELMPTSLRKELESGGVAYPAILSISLDVACGLNYLHLFKPHPILHRDVSSANVLLQIMGGTWRAKVSDYGSANLQPLIGRTTNPGNPVYSAPEAGNPREHSPSMDVFSYGVLLLEMITRRIPLPEERVGLIDGIRRASFRSLVKRCLIVEYRHRPTMNDIITELNDTVY</sequence>
<dbReference type="InterPro" id="IPR006020">
    <property type="entry name" value="PTB/PI_dom"/>
</dbReference>
<dbReference type="EnsemblMetazoa" id="Aqu2.1.23678_001">
    <property type="protein sequence ID" value="Aqu2.1.23678_001"/>
    <property type="gene ID" value="Aqu2.1.23678"/>
</dbReference>
<feature type="region of interest" description="Disordered" evidence="4">
    <location>
        <begin position="399"/>
        <end position="471"/>
    </location>
</feature>
<dbReference type="Gene3D" id="2.120.10.80">
    <property type="entry name" value="Kelch-type beta propeller"/>
    <property type="match status" value="4"/>
</dbReference>
<dbReference type="Gene3D" id="2.30.29.30">
    <property type="entry name" value="Pleckstrin-homology domain (PH domain)/Phosphotyrosine-binding domain (PTB)"/>
    <property type="match status" value="1"/>
</dbReference>
<dbReference type="PANTHER" id="PTHR44329:SF298">
    <property type="entry name" value="MIXED LINEAGE KINASE DOMAIN-LIKE PROTEIN"/>
    <property type="match status" value="1"/>
</dbReference>
<feature type="domain" description="Protein kinase" evidence="6">
    <location>
        <begin position="33"/>
        <end position="415"/>
    </location>
</feature>
<feature type="compositionally biased region" description="Low complexity" evidence="4">
    <location>
        <begin position="1097"/>
        <end position="1117"/>
    </location>
</feature>
<dbReference type="SUPFAM" id="SSF50965">
    <property type="entry name" value="Galactose oxidase, central domain"/>
    <property type="match status" value="1"/>
</dbReference>
<feature type="compositionally biased region" description="Low complexity" evidence="4">
    <location>
        <begin position="1707"/>
        <end position="1718"/>
    </location>
</feature>
<dbReference type="OrthoDB" id="20134at2759"/>
<feature type="region of interest" description="Disordered" evidence="4">
    <location>
        <begin position="573"/>
        <end position="601"/>
    </location>
</feature>
<dbReference type="InterPro" id="IPR017441">
    <property type="entry name" value="Protein_kinase_ATP_BS"/>
</dbReference>
<feature type="compositionally biased region" description="Gly residues" evidence="4">
    <location>
        <begin position="583"/>
        <end position="599"/>
    </location>
</feature>
<keyword evidence="1 3" id="KW-0547">Nucleotide-binding</keyword>
<dbReference type="SUPFAM" id="SSF50729">
    <property type="entry name" value="PH domain-like"/>
    <property type="match status" value="1"/>
</dbReference>
<dbReference type="STRING" id="400682.A0A1X7U7P9"/>
<feature type="binding site" evidence="3">
    <location>
        <position position="1252"/>
    </location>
    <ligand>
        <name>ATP</name>
        <dbReference type="ChEBI" id="CHEBI:30616"/>
    </ligand>
</feature>
<evidence type="ECO:0000259" key="6">
    <source>
        <dbReference type="PROSITE" id="PS50011"/>
    </source>
</evidence>
<dbReference type="InterPro" id="IPR011009">
    <property type="entry name" value="Kinase-like_dom_sf"/>
</dbReference>
<accession>A0A1X7U7P9</accession>
<keyword evidence="5" id="KW-0732">Signal</keyword>
<feature type="compositionally biased region" description="Polar residues" evidence="4">
    <location>
        <begin position="573"/>
        <end position="582"/>
    </location>
</feature>
<evidence type="ECO:0000256" key="3">
    <source>
        <dbReference type="PROSITE-ProRule" id="PRU10141"/>
    </source>
</evidence>
<evidence type="ECO:0000256" key="5">
    <source>
        <dbReference type="SAM" id="SignalP"/>
    </source>
</evidence>
<dbReference type="SUPFAM" id="SSF56112">
    <property type="entry name" value="Protein kinase-like (PK-like)"/>
    <property type="match status" value="3"/>
</dbReference>
<dbReference type="PROSITE" id="PS00107">
    <property type="entry name" value="PROTEIN_KINASE_ATP"/>
    <property type="match status" value="2"/>
</dbReference>
<dbReference type="InterPro" id="IPR011993">
    <property type="entry name" value="PH-like_dom_sf"/>
</dbReference>
<feature type="compositionally biased region" description="Basic and acidic residues" evidence="4">
    <location>
        <begin position="1762"/>
        <end position="1774"/>
    </location>
</feature>
<evidence type="ECO:0000313" key="7">
    <source>
        <dbReference type="EnsemblMetazoa" id="Aqu2.1.23678_001"/>
    </source>
</evidence>
<feature type="compositionally biased region" description="Basic and acidic residues" evidence="4">
    <location>
        <begin position="1118"/>
        <end position="1138"/>
    </location>
</feature>
<feature type="compositionally biased region" description="Low complexity" evidence="4">
    <location>
        <begin position="1139"/>
        <end position="1151"/>
    </location>
</feature>
<dbReference type="GO" id="GO:0004672">
    <property type="term" value="F:protein kinase activity"/>
    <property type="evidence" value="ECO:0007669"/>
    <property type="project" value="InterPro"/>
</dbReference>
<organism evidence="7">
    <name type="scientific">Amphimedon queenslandica</name>
    <name type="common">Sponge</name>
    <dbReference type="NCBI Taxonomy" id="400682"/>
    <lineage>
        <taxon>Eukaryota</taxon>
        <taxon>Metazoa</taxon>
        <taxon>Porifera</taxon>
        <taxon>Demospongiae</taxon>
        <taxon>Heteroscleromorpha</taxon>
        <taxon>Haplosclerida</taxon>
        <taxon>Niphatidae</taxon>
        <taxon>Amphimedon</taxon>
    </lineage>
</organism>
<dbReference type="InParanoid" id="A0A1X7U7P9"/>
<feature type="compositionally biased region" description="Basic and acidic residues" evidence="4">
    <location>
        <begin position="1168"/>
        <end position="1179"/>
    </location>
</feature>
<feature type="binding site" evidence="3">
    <location>
        <position position="1853"/>
    </location>
    <ligand>
        <name>ATP</name>
        <dbReference type="ChEBI" id="CHEBI:30616"/>
    </ligand>
</feature>
<feature type="region of interest" description="Disordered" evidence="4">
    <location>
        <begin position="1746"/>
        <end position="1809"/>
    </location>
</feature>
<keyword evidence="2 3" id="KW-0067">ATP-binding</keyword>
<feature type="region of interest" description="Disordered" evidence="4">
    <location>
        <begin position="1707"/>
        <end position="1727"/>
    </location>
</feature>
<evidence type="ECO:0000256" key="2">
    <source>
        <dbReference type="ARBA" id="ARBA00022840"/>
    </source>
</evidence>
<proteinExistence type="predicted"/>
<feature type="region of interest" description="Disordered" evidence="4">
    <location>
        <begin position="613"/>
        <end position="702"/>
    </location>
</feature>
<dbReference type="PROSITE" id="PS50011">
    <property type="entry name" value="PROTEIN_KINASE_DOM"/>
    <property type="match status" value="2"/>
</dbReference>
<dbReference type="InterPro" id="IPR000719">
    <property type="entry name" value="Prot_kinase_dom"/>
</dbReference>
<feature type="compositionally biased region" description="Pro residues" evidence="4">
    <location>
        <begin position="437"/>
        <end position="453"/>
    </location>
</feature>
<feature type="compositionally biased region" description="Low complexity" evidence="4">
    <location>
        <begin position="1195"/>
        <end position="1204"/>
    </location>
</feature>
<feature type="compositionally biased region" description="Polar residues" evidence="4">
    <location>
        <begin position="626"/>
        <end position="637"/>
    </location>
</feature>